<evidence type="ECO:0000256" key="2">
    <source>
        <dbReference type="ARBA" id="ARBA00009519"/>
    </source>
</evidence>
<dbReference type="PANTHER" id="PTHR12260:SF6">
    <property type="entry name" value="DAMAGE-CONTROL PHOSPHATASE ARMT1"/>
    <property type="match status" value="1"/>
</dbReference>
<sequence length="457" mass="52204">MSTVSTTDFKHPQVYLNNDKNSFAYTSSRDRWPHILTGVIDDVHKTIAETPEGEKRDELKKVLEQITALKHDVEHDKPLKELPNVADDIPVYNRLLKENPTSWLQGGWVFVECYLYRELQVYFDQTKNWKTYDIFSSQKEDAFKASSAGVSELATRYKALAEQLNGVSDEATLKELFKEFSDISLWGNATDLSLLTTMSLEEIKNLQGADVRKKNEEKILVNHIEKAWDVLYADSKQNDGSRVDIILDNAGFELYADLSLVLFLLDSKLAKNVILHPKNIPWFVSDVLPIDLVKTINYLKDSSFFPEGREQIDYFVSKLQGYLDDGSLSVRTSAFWTTPHFFWDIYPQGIDGGSQVWEDIKDSALVILKGDLNYRKLTCDAEWPRDTSFHTALGPLGVHDVHILSFRTCKADVVVGLKPGQDKQLEKEWVEQGNSNPLSWCWSGKYAVIEFNDGKKQ</sequence>
<proteinExistence type="inferred from homology"/>
<evidence type="ECO:0000259" key="8">
    <source>
        <dbReference type="Pfam" id="PF01937"/>
    </source>
</evidence>
<evidence type="ECO:0000256" key="4">
    <source>
        <dbReference type="ARBA" id="ARBA00022801"/>
    </source>
</evidence>
<keyword evidence="4 7" id="KW-0378">Hydrolase</keyword>
<comment type="similarity">
    <text evidence="2 7">Belongs to the damage-control phosphatase family. Sugar phosphate phosphatase III subfamily.</text>
</comment>
<dbReference type="EMBL" id="CP017553">
    <property type="protein sequence ID" value="AOW00458.1"/>
    <property type="molecule type" value="Genomic_DNA"/>
</dbReference>
<feature type="domain" description="Damage-control phosphatase ARMT1-like metal-binding" evidence="8">
    <location>
        <begin position="29"/>
        <end position="424"/>
    </location>
</feature>
<dbReference type="InterPro" id="IPR039763">
    <property type="entry name" value="ARMT1"/>
</dbReference>
<dbReference type="RefSeq" id="XP_499920.2">
    <property type="nucleotide sequence ID" value="XM_499920.3"/>
</dbReference>
<keyword evidence="3 7" id="KW-0479">Metal-binding</keyword>
<keyword evidence="5 7" id="KW-0464">Manganese</keyword>
<comment type="function">
    <text evidence="7">Metal-dependent phosphatase that shows phosphatase activity against several substrates, including fructose-1-phosphate and fructose-6-phosphate. Its preference for fructose-1-phosphate, a strong glycating agent that causes DNA damage rather than a canonical yeast metabolite, suggests a damage-control function in hexose phosphate metabolism.</text>
</comment>
<evidence type="ECO:0000256" key="6">
    <source>
        <dbReference type="ARBA" id="ARBA00048809"/>
    </source>
</evidence>
<gene>
    <name evidence="9" type="ORF">YALI1_A09593g</name>
</gene>
<dbReference type="InterPro" id="IPR036075">
    <property type="entry name" value="ARMT-1-like_metal-bd_sf"/>
</dbReference>
<dbReference type="GO" id="GO:0097023">
    <property type="term" value="F:fructose 6-phosphate aldolase activity"/>
    <property type="evidence" value="ECO:0007669"/>
    <property type="project" value="RHEA"/>
</dbReference>
<comment type="domain">
    <text evidence="7">Subfamily III proteins have a conserved RTxK motif about 40-50 residues from the C-terminus; the threonine may be replaced by serine or cysteine.</text>
</comment>
<dbReference type="FunFam" id="1.20.930.60:FF:000002">
    <property type="entry name" value="Protein-glutamate O-methyltransferase C1393.13"/>
    <property type="match status" value="1"/>
</dbReference>
<dbReference type="InterPro" id="IPR002791">
    <property type="entry name" value="ARMT1-like_metal-bd"/>
</dbReference>
<dbReference type="GeneID" id="2905786"/>
<dbReference type="GO" id="GO:0005634">
    <property type="term" value="C:nucleus"/>
    <property type="evidence" value="ECO:0007669"/>
    <property type="project" value="TreeGrafter"/>
</dbReference>
<dbReference type="Gene3D" id="3.40.50.10880">
    <property type="entry name" value="Uncharacterised protein PF01937, DUF89, domain 3"/>
    <property type="match status" value="1"/>
</dbReference>
<protein>
    <recommendedName>
        <fullName evidence="7">Sugar phosphate phosphatase</fullName>
        <ecNumber evidence="7">3.1.3.-</ecNumber>
    </recommendedName>
</protein>
<evidence type="ECO:0000256" key="5">
    <source>
        <dbReference type="ARBA" id="ARBA00023211"/>
    </source>
</evidence>
<reference evidence="9 10" key="1">
    <citation type="journal article" date="2016" name="PLoS ONE">
        <title>Sequence Assembly of Yarrowia lipolytica Strain W29/CLIB89 Shows Transposable Element Diversity.</title>
        <authorList>
            <person name="Magnan C."/>
            <person name="Yu J."/>
            <person name="Chang I."/>
            <person name="Jahn E."/>
            <person name="Kanomata Y."/>
            <person name="Wu J."/>
            <person name="Zeller M."/>
            <person name="Oakes M."/>
            <person name="Baldi P."/>
            <person name="Sandmeyer S."/>
        </authorList>
    </citation>
    <scope>NUCLEOTIDE SEQUENCE [LARGE SCALE GENOMIC DNA]</scope>
    <source>
        <strain evidence="10">CLIB89(W29)</strain>
    </source>
</reference>
<name>A0A1D8N4A0_YARLL</name>
<dbReference type="GO" id="GO:0046872">
    <property type="term" value="F:metal ion binding"/>
    <property type="evidence" value="ECO:0007669"/>
    <property type="project" value="UniProtKB-UniRule"/>
</dbReference>
<evidence type="ECO:0000313" key="9">
    <source>
        <dbReference type="EMBL" id="AOW00458.1"/>
    </source>
</evidence>
<dbReference type="Pfam" id="PF01937">
    <property type="entry name" value="ARMT1-like_dom"/>
    <property type="match status" value="1"/>
</dbReference>
<dbReference type="AlphaFoldDB" id="A0A1D8N4A0"/>
<dbReference type="GO" id="GO:0006974">
    <property type="term" value="P:DNA damage response"/>
    <property type="evidence" value="ECO:0007669"/>
    <property type="project" value="TreeGrafter"/>
</dbReference>
<dbReference type="SUPFAM" id="SSF111321">
    <property type="entry name" value="AF1104-like"/>
    <property type="match status" value="1"/>
</dbReference>
<dbReference type="VEuPathDB" id="FungiDB:YALI1_A09593g"/>
<comment type="catalytic activity">
    <reaction evidence="6 7">
        <text>beta-D-fructose 6-phosphate = dihydroxyacetone + D-glyceraldehyde 3-phosphate</text>
        <dbReference type="Rhea" id="RHEA:28002"/>
        <dbReference type="ChEBI" id="CHEBI:16016"/>
        <dbReference type="ChEBI" id="CHEBI:57634"/>
        <dbReference type="ChEBI" id="CHEBI:59776"/>
    </reaction>
</comment>
<dbReference type="GO" id="GO:0103026">
    <property type="term" value="F:fructose-1-phosphatase activity"/>
    <property type="evidence" value="ECO:0007669"/>
    <property type="project" value="RHEA"/>
</dbReference>
<dbReference type="EC" id="3.1.3.-" evidence="7"/>
<evidence type="ECO:0000256" key="7">
    <source>
        <dbReference type="RuleBase" id="RU367030"/>
    </source>
</evidence>
<comment type="catalytic activity">
    <reaction evidence="1 7">
        <text>beta-D-fructose 1-phosphate + H2O = D-fructose + phosphate</text>
        <dbReference type="Rhea" id="RHEA:35603"/>
        <dbReference type="ChEBI" id="CHEBI:15377"/>
        <dbReference type="ChEBI" id="CHEBI:37721"/>
        <dbReference type="ChEBI" id="CHEBI:43474"/>
        <dbReference type="ChEBI" id="CHEBI:138881"/>
    </reaction>
</comment>
<evidence type="ECO:0000256" key="3">
    <source>
        <dbReference type="ARBA" id="ARBA00022723"/>
    </source>
</evidence>
<dbReference type="Proteomes" id="UP000182444">
    <property type="component" value="Chromosome 1A"/>
</dbReference>
<evidence type="ECO:0000313" key="10">
    <source>
        <dbReference type="Proteomes" id="UP000182444"/>
    </source>
</evidence>
<dbReference type="VEuPathDB" id="FungiDB:YALI0_A09812g"/>
<dbReference type="PANTHER" id="PTHR12260">
    <property type="entry name" value="DAMAGE-CONTROL PHOSPHATASE ARMT1"/>
    <property type="match status" value="1"/>
</dbReference>
<dbReference type="FunFam" id="3.40.50.10880:FF:000007">
    <property type="entry name" value="DUF89 domain protein"/>
    <property type="match status" value="1"/>
</dbReference>
<comment type="cofactor">
    <cofactor evidence="7">
        <name>Mn(2+)</name>
        <dbReference type="ChEBI" id="CHEBI:29035"/>
    </cofactor>
    <cofactor evidence="7">
        <name>Ni(2+)</name>
        <dbReference type="ChEBI" id="CHEBI:49786"/>
    </cofactor>
</comment>
<accession>A0A1D8N4A0</accession>
<evidence type="ECO:0000256" key="1">
    <source>
        <dbReference type="ARBA" id="ARBA00001326"/>
    </source>
</evidence>
<dbReference type="KEGG" id="yli:2905786"/>
<dbReference type="Gene3D" id="1.20.930.60">
    <property type="match status" value="1"/>
</dbReference>
<dbReference type="eggNOG" id="KOG3870">
    <property type="taxonomic scope" value="Eukaryota"/>
</dbReference>
<organism evidence="9 10">
    <name type="scientific">Yarrowia lipolytica</name>
    <name type="common">Candida lipolytica</name>
    <dbReference type="NCBI Taxonomy" id="4952"/>
    <lineage>
        <taxon>Eukaryota</taxon>
        <taxon>Fungi</taxon>
        <taxon>Dikarya</taxon>
        <taxon>Ascomycota</taxon>
        <taxon>Saccharomycotina</taxon>
        <taxon>Dipodascomycetes</taxon>
        <taxon>Dipodascales</taxon>
        <taxon>Dipodascales incertae sedis</taxon>
        <taxon>Yarrowia</taxon>
    </lineage>
</organism>